<gene>
    <name evidence="2" type="ORF">Microterr_24510</name>
</gene>
<accession>A0ABM8E238</accession>
<evidence type="ECO:0000256" key="1">
    <source>
        <dbReference type="SAM" id="MobiDB-lite"/>
    </source>
</evidence>
<evidence type="ECO:0000313" key="2">
    <source>
        <dbReference type="EMBL" id="BDV31791.1"/>
    </source>
</evidence>
<sequence length="187" mass="20141">MRLRQAELRPLPVELRDALGEVLTDGEPCDVLPCGVPWDAVTAGPDDDDELDLPVHVPLGELDRGLGPGQAGGELRERHRQAVGRVARLVGVLAVVDADREDLPRPGHRRAEVGAREPHALRIDLGRPCPEPRPVGERRHGVGTEASSRRLGHIDREGFCRVAGDQHEPPGEVGDPHQSTRCGAGSP</sequence>
<name>A0ABM8E238_9MICO</name>
<reference evidence="2 3" key="1">
    <citation type="submission" date="2022-12" db="EMBL/GenBank/DDBJ databases">
        <title>Microbacterium terricola strain KV-448 chromosome, complete genome.</title>
        <authorList>
            <person name="Oshima T."/>
            <person name="Moriya T."/>
            <person name="Bessho Y."/>
        </authorList>
    </citation>
    <scope>NUCLEOTIDE SEQUENCE [LARGE SCALE GENOMIC DNA]</scope>
    <source>
        <strain evidence="2 3">KV-448</strain>
    </source>
</reference>
<feature type="compositionally biased region" description="Basic and acidic residues" evidence="1">
    <location>
        <begin position="115"/>
        <end position="125"/>
    </location>
</feature>
<dbReference type="Proteomes" id="UP001317779">
    <property type="component" value="Chromosome"/>
</dbReference>
<evidence type="ECO:0000313" key="3">
    <source>
        <dbReference type="Proteomes" id="UP001317779"/>
    </source>
</evidence>
<proteinExistence type="predicted"/>
<feature type="region of interest" description="Disordered" evidence="1">
    <location>
        <begin position="115"/>
        <end position="187"/>
    </location>
</feature>
<keyword evidence="3" id="KW-1185">Reference proteome</keyword>
<protein>
    <submittedName>
        <fullName evidence="2">Uncharacterized protein</fullName>
    </submittedName>
</protein>
<dbReference type="EMBL" id="AP027141">
    <property type="protein sequence ID" value="BDV31791.1"/>
    <property type="molecule type" value="Genomic_DNA"/>
</dbReference>
<organism evidence="2 3">
    <name type="scientific">Microbacterium terricola</name>
    <dbReference type="NCBI Taxonomy" id="344163"/>
    <lineage>
        <taxon>Bacteria</taxon>
        <taxon>Bacillati</taxon>
        <taxon>Actinomycetota</taxon>
        <taxon>Actinomycetes</taxon>
        <taxon>Micrococcales</taxon>
        <taxon>Microbacteriaceae</taxon>
        <taxon>Microbacterium</taxon>
    </lineage>
</organism>
<feature type="compositionally biased region" description="Basic and acidic residues" evidence="1">
    <location>
        <begin position="152"/>
        <end position="170"/>
    </location>
</feature>